<evidence type="ECO:0000259" key="1">
    <source>
        <dbReference type="Pfam" id="PF16409"/>
    </source>
</evidence>
<dbReference type="AlphaFoldDB" id="A0A8X8IE25"/>
<dbReference type="InterPro" id="IPR032185">
    <property type="entry name" value="DUF5017"/>
</dbReference>
<feature type="domain" description="DUF5017" evidence="1">
    <location>
        <begin position="346"/>
        <end position="442"/>
    </location>
</feature>
<keyword evidence="4" id="KW-1185">Reference proteome</keyword>
<dbReference type="EMBL" id="FNNO01000001">
    <property type="protein sequence ID" value="SDW26415.1"/>
    <property type="molecule type" value="Genomic_DNA"/>
</dbReference>
<comment type="caution">
    <text evidence="3">The sequence shown here is derived from an EMBL/GenBank/DDBJ whole genome shotgun (WGS) entry which is preliminary data.</text>
</comment>
<feature type="domain" description="DUF5689" evidence="2">
    <location>
        <begin position="43"/>
        <end position="264"/>
    </location>
</feature>
<evidence type="ECO:0008006" key="5">
    <source>
        <dbReference type="Google" id="ProtNLM"/>
    </source>
</evidence>
<evidence type="ECO:0000259" key="2">
    <source>
        <dbReference type="Pfam" id="PF18942"/>
    </source>
</evidence>
<dbReference type="Pfam" id="PF16409">
    <property type="entry name" value="DUF5017"/>
    <property type="match status" value="1"/>
</dbReference>
<protein>
    <recommendedName>
        <fullName evidence="5">DUF5689 domain-containing protein</fullName>
    </recommendedName>
</protein>
<dbReference type="Gene3D" id="2.60.120.200">
    <property type="match status" value="1"/>
</dbReference>
<dbReference type="Proteomes" id="UP000198711">
    <property type="component" value="Unassembled WGS sequence"/>
</dbReference>
<dbReference type="RefSeq" id="WP_092721869.1">
    <property type="nucleotide sequence ID" value="NZ_FNNO01000001.1"/>
</dbReference>
<sequence length="450" mass="49235">MKSPYHQLTGTTLLLAPMVLLVIFCNKKWDEPSGFTGPQISVTMTIKELRELHAPGGFEQITSEQVIAGIVVADDSKDNFYKSVVIQDSTAGITIKMDGYSLYNTFPEGSKLFIRLRGLWLGEYGKMLQLGGSVNRKNPTSPELGGIPQALFSRYLVRGQLQQTVTPKTVRIDELSDAWQSQLIRLEQVEFAASDTGRPYADVLNKQPVNHVLKACGGGSIYVRTSPYAKFAALHTPRGNGSITGIYTVYKTEKQLLIRDTGDVQMNELRCTGNGTRTLLSENFGSQVADTVVQLPGWKQITEAGDKKFIAKKTGGKTYAELSAFATGQPQVTTWLISPPLNFSSSSNEQLQFKTRDGYDNGATLQVLASTNYDGGNSPWKAKWTVLSAQVAKGSVTNIAAGWVSSGNISLRSYRGQVYIAFRYEGADPPQTALKRTTLFQLSDITVVGN</sequence>
<organism evidence="3 4">
    <name type="scientific">Hydrobacter penzbergensis</name>
    <dbReference type="NCBI Taxonomy" id="1235997"/>
    <lineage>
        <taxon>Bacteria</taxon>
        <taxon>Pseudomonadati</taxon>
        <taxon>Bacteroidota</taxon>
        <taxon>Chitinophagia</taxon>
        <taxon>Chitinophagales</taxon>
        <taxon>Chitinophagaceae</taxon>
        <taxon>Hydrobacter</taxon>
    </lineage>
</organism>
<dbReference type="InterPro" id="IPR043744">
    <property type="entry name" value="DUF5689"/>
</dbReference>
<evidence type="ECO:0000313" key="3">
    <source>
        <dbReference type="EMBL" id="SDW26415.1"/>
    </source>
</evidence>
<proteinExistence type="predicted"/>
<dbReference type="NCBIfam" id="NF038128">
    <property type="entry name" value="choice_anch_J"/>
    <property type="match status" value="1"/>
</dbReference>
<evidence type="ECO:0000313" key="4">
    <source>
        <dbReference type="Proteomes" id="UP000198711"/>
    </source>
</evidence>
<dbReference type="Pfam" id="PF18942">
    <property type="entry name" value="DUF5689"/>
    <property type="match status" value="1"/>
</dbReference>
<name>A0A8X8IE25_9BACT</name>
<accession>A0A8X8IE25</accession>
<reference evidence="3 4" key="1">
    <citation type="submission" date="2016-10" db="EMBL/GenBank/DDBJ databases">
        <authorList>
            <person name="Varghese N."/>
            <person name="Submissions S."/>
        </authorList>
    </citation>
    <scope>NUCLEOTIDE SEQUENCE [LARGE SCALE GENOMIC DNA]</scope>
    <source>
        <strain evidence="3 4">DSM 25353</strain>
    </source>
</reference>
<gene>
    <name evidence="3" type="ORF">SAMN05444410_101650</name>
</gene>